<proteinExistence type="predicted"/>
<dbReference type="OrthoDB" id="6411333at2759"/>
<dbReference type="Proteomes" id="UP000728032">
    <property type="component" value="Unassembled WGS sequence"/>
</dbReference>
<evidence type="ECO:0000313" key="2">
    <source>
        <dbReference type="Proteomes" id="UP000728032"/>
    </source>
</evidence>
<dbReference type="EMBL" id="OC932156">
    <property type="protein sequence ID" value="CAD7659411.1"/>
    <property type="molecule type" value="Genomic_DNA"/>
</dbReference>
<accession>A0A7R9MFR7</accession>
<evidence type="ECO:0000313" key="1">
    <source>
        <dbReference type="EMBL" id="CAD7659411.1"/>
    </source>
</evidence>
<dbReference type="AlphaFoldDB" id="A0A7R9MFR7"/>
<reference evidence="1" key="1">
    <citation type="submission" date="2020-11" db="EMBL/GenBank/DDBJ databases">
        <authorList>
            <person name="Tran Van P."/>
        </authorList>
    </citation>
    <scope>NUCLEOTIDE SEQUENCE</scope>
</reference>
<keyword evidence="2" id="KW-1185">Reference proteome</keyword>
<dbReference type="EMBL" id="CAJPVJ010017331">
    <property type="protein sequence ID" value="CAG2176573.1"/>
    <property type="molecule type" value="Genomic_DNA"/>
</dbReference>
<sequence>MFNLQDYPDIYKRFLDFNGRLDLVNARTEQNKLLDVNAKIRGTGNPFMNIKVAFNESVKHLGIDMGLPRPPIHYHYSQ</sequence>
<gene>
    <name evidence="1" type="ORF">ONB1V03_LOCUS16007</name>
</gene>
<protein>
    <submittedName>
        <fullName evidence="1">Uncharacterized protein</fullName>
    </submittedName>
</protein>
<name>A0A7R9MFR7_9ACAR</name>
<organism evidence="1">
    <name type="scientific">Oppiella nova</name>
    <dbReference type="NCBI Taxonomy" id="334625"/>
    <lineage>
        <taxon>Eukaryota</taxon>
        <taxon>Metazoa</taxon>
        <taxon>Ecdysozoa</taxon>
        <taxon>Arthropoda</taxon>
        <taxon>Chelicerata</taxon>
        <taxon>Arachnida</taxon>
        <taxon>Acari</taxon>
        <taxon>Acariformes</taxon>
        <taxon>Sarcoptiformes</taxon>
        <taxon>Oribatida</taxon>
        <taxon>Brachypylina</taxon>
        <taxon>Oppioidea</taxon>
        <taxon>Oppiidae</taxon>
        <taxon>Oppiella</taxon>
    </lineage>
</organism>